<feature type="domain" description="Antitoxin SocA-like Panacea" evidence="1">
    <location>
        <begin position="31"/>
        <end position="78"/>
    </location>
</feature>
<proteinExistence type="predicted"/>
<protein>
    <submittedName>
        <fullName evidence="2">DUF4065 domain-containing protein</fullName>
    </submittedName>
</protein>
<comment type="caution">
    <text evidence="2">The sequence shown here is derived from an EMBL/GenBank/DDBJ whole genome shotgun (WGS) entry which is preliminary data.</text>
</comment>
<reference evidence="2" key="1">
    <citation type="submission" date="2023-06" db="EMBL/GenBank/DDBJ databases">
        <title>Uncultivated large filamentous bacteria from sulfidic sediments reveal new species and different genomic features in energy metabolism and defense.</title>
        <authorList>
            <person name="Fonseca A."/>
        </authorList>
    </citation>
    <scope>NUCLEOTIDE SEQUENCE</scope>
    <source>
        <strain evidence="2">HSG4</strain>
    </source>
</reference>
<keyword evidence="3" id="KW-1185">Reference proteome</keyword>
<accession>A0ABT7VVP3</accession>
<dbReference type="EMBL" id="JAUCGM010000754">
    <property type="protein sequence ID" value="MDM8563618.1"/>
    <property type="molecule type" value="Genomic_DNA"/>
</dbReference>
<dbReference type="InterPro" id="IPR025272">
    <property type="entry name" value="SocA_Panacea"/>
</dbReference>
<evidence type="ECO:0000259" key="1">
    <source>
        <dbReference type="Pfam" id="PF13274"/>
    </source>
</evidence>
<sequence>MTMALTTASEMADYFIYVANETGSYLSNLKLQKLLYYAQSWHLALYDVPLFEEDFEAWIHGPVIPSLYEQYQTFGWQPLLKAFPYTHLTLPTN</sequence>
<evidence type="ECO:0000313" key="3">
    <source>
        <dbReference type="Proteomes" id="UP001171945"/>
    </source>
</evidence>
<evidence type="ECO:0000313" key="2">
    <source>
        <dbReference type="EMBL" id="MDM8563618.1"/>
    </source>
</evidence>
<name>A0ABT7VVP3_9GAMM</name>
<gene>
    <name evidence="2" type="ORF">QUF54_09715</name>
</gene>
<dbReference type="Proteomes" id="UP001171945">
    <property type="component" value="Unassembled WGS sequence"/>
</dbReference>
<dbReference type="Pfam" id="PF13274">
    <property type="entry name" value="SocA_Panacea"/>
    <property type="match status" value="1"/>
</dbReference>
<organism evidence="2 3">
    <name type="scientific">Candidatus Marithioploca araucensis</name>
    <dbReference type="NCBI Taxonomy" id="70273"/>
    <lineage>
        <taxon>Bacteria</taxon>
        <taxon>Pseudomonadati</taxon>
        <taxon>Pseudomonadota</taxon>
        <taxon>Gammaproteobacteria</taxon>
        <taxon>Thiotrichales</taxon>
        <taxon>Thiotrichaceae</taxon>
        <taxon>Candidatus Marithioploca</taxon>
    </lineage>
</organism>